<reference evidence="1" key="1">
    <citation type="journal article" date="2020" name="Stud. Mycol.">
        <title>101 Dothideomycetes genomes: a test case for predicting lifestyles and emergence of pathogens.</title>
        <authorList>
            <person name="Haridas S."/>
            <person name="Albert R."/>
            <person name="Binder M."/>
            <person name="Bloem J."/>
            <person name="Labutti K."/>
            <person name="Salamov A."/>
            <person name="Andreopoulos B."/>
            <person name="Baker S."/>
            <person name="Barry K."/>
            <person name="Bills G."/>
            <person name="Bluhm B."/>
            <person name="Cannon C."/>
            <person name="Castanera R."/>
            <person name="Culley D."/>
            <person name="Daum C."/>
            <person name="Ezra D."/>
            <person name="Gonzalez J."/>
            <person name="Henrissat B."/>
            <person name="Kuo A."/>
            <person name="Liang C."/>
            <person name="Lipzen A."/>
            <person name="Lutzoni F."/>
            <person name="Magnuson J."/>
            <person name="Mondo S."/>
            <person name="Nolan M."/>
            <person name="Ohm R."/>
            <person name="Pangilinan J."/>
            <person name="Park H.-J."/>
            <person name="Ramirez L."/>
            <person name="Alfaro M."/>
            <person name="Sun H."/>
            <person name="Tritt A."/>
            <person name="Yoshinaga Y."/>
            <person name="Zwiers L.-H."/>
            <person name="Turgeon B."/>
            <person name="Goodwin S."/>
            <person name="Spatafora J."/>
            <person name="Crous P."/>
            <person name="Grigoriev I."/>
        </authorList>
    </citation>
    <scope>NUCLEOTIDE SEQUENCE</scope>
    <source>
        <strain evidence="1">CBS 525.71</strain>
    </source>
</reference>
<keyword evidence="2" id="KW-1185">Reference proteome</keyword>
<organism evidence="1 2">
    <name type="scientific">Macroventuria anomochaeta</name>
    <dbReference type="NCBI Taxonomy" id="301207"/>
    <lineage>
        <taxon>Eukaryota</taxon>
        <taxon>Fungi</taxon>
        <taxon>Dikarya</taxon>
        <taxon>Ascomycota</taxon>
        <taxon>Pezizomycotina</taxon>
        <taxon>Dothideomycetes</taxon>
        <taxon>Pleosporomycetidae</taxon>
        <taxon>Pleosporales</taxon>
        <taxon>Pleosporineae</taxon>
        <taxon>Didymellaceae</taxon>
        <taxon>Macroventuria</taxon>
    </lineage>
</organism>
<comment type="caution">
    <text evidence="1">The sequence shown here is derived from an EMBL/GenBank/DDBJ whole genome shotgun (WGS) entry which is preliminary data.</text>
</comment>
<dbReference type="EMBL" id="MU006746">
    <property type="protein sequence ID" value="KAF2622319.1"/>
    <property type="molecule type" value="Genomic_DNA"/>
</dbReference>
<sequence length="278" mass="32213">MMPRPFPNFGYWNAWADQIDNGELMDFINRELGRCGIYLSDADIRKFLGELKDAARLEEYDFGGDRGDELVTRMRGNLTKDLESNGGQGLYRSRSRFLVFCYVARRTNSDELAGALLRFFSKKGTDIVDEEKSFLLTEWCLGLQQLEGLVPEDKLHKAFRQVASLGPPMFEEWRRPGPHHSWVADILRLFHERVPHDHSQGRSQLQLIAPGDFPVRRLSVPPFSRPSFIDLPPYPRTGYNSPLISPRHDLHALHLQQHMQAFELARLQRDVDDLRHRC</sequence>
<evidence type="ECO:0000313" key="1">
    <source>
        <dbReference type="EMBL" id="KAF2622319.1"/>
    </source>
</evidence>
<dbReference type="Proteomes" id="UP000799754">
    <property type="component" value="Unassembled WGS sequence"/>
</dbReference>
<evidence type="ECO:0000313" key="2">
    <source>
        <dbReference type="Proteomes" id="UP000799754"/>
    </source>
</evidence>
<accession>A0ACB6RMD6</accession>
<proteinExistence type="predicted"/>
<name>A0ACB6RMD6_9PLEO</name>
<gene>
    <name evidence="1" type="ORF">BU25DRAFT_214778</name>
</gene>
<protein>
    <submittedName>
        <fullName evidence="1">Uncharacterized protein</fullName>
    </submittedName>
</protein>